<dbReference type="SMART" id="SM00703">
    <property type="entry name" value="NRF"/>
    <property type="match status" value="1"/>
</dbReference>
<reference evidence="1" key="2">
    <citation type="submission" date="2022-06" db="UniProtKB">
        <authorList>
            <consortium name="EnsemblMetazoa"/>
        </authorList>
    </citation>
    <scope>IDENTIFICATION</scope>
    <source>
        <strain evidence="1">PS312</strain>
    </source>
</reference>
<accession>A0A8R1Y405</accession>
<accession>A0A2A6CKK8</accession>
<dbReference type="PANTHER" id="PTHR11161:SF55">
    <property type="entry name" value="NOSE RESISTANT-TO-FLUOXETINE PROTEIN N-TERMINAL DOMAIN-CONTAINING PROTEIN"/>
    <property type="match status" value="1"/>
</dbReference>
<evidence type="ECO:0000313" key="1">
    <source>
        <dbReference type="EnsemblMetazoa" id="PPA03154.1"/>
    </source>
</evidence>
<dbReference type="EnsemblMetazoa" id="PPA03154.1">
    <property type="protein sequence ID" value="PPA03154.1"/>
    <property type="gene ID" value="WBGene00092708"/>
</dbReference>
<dbReference type="PANTHER" id="PTHR11161">
    <property type="entry name" value="O-ACYLTRANSFERASE"/>
    <property type="match status" value="1"/>
</dbReference>
<name>A0A2A6CKK8_PRIPA</name>
<protein>
    <submittedName>
        <fullName evidence="1">Acyltransferase</fullName>
    </submittedName>
</protein>
<dbReference type="InterPro" id="IPR052728">
    <property type="entry name" value="O2_lipid_transport_reg"/>
</dbReference>
<dbReference type="InterPro" id="IPR006621">
    <property type="entry name" value="Nose-resist-to-fluoxetine_N"/>
</dbReference>
<proteinExistence type="predicted"/>
<keyword evidence="2" id="KW-1185">Reference proteome</keyword>
<dbReference type="AlphaFoldDB" id="A0A2A6CKK8"/>
<reference evidence="2" key="1">
    <citation type="journal article" date="2008" name="Nat. Genet.">
        <title>The Pristionchus pacificus genome provides a unique perspective on nematode lifestyle and parasitism.</title>
        <authorList>
            <person name="Dieterich C."/>
            <person name="Clifton S.W."/>
            <person name="Schuster L.N."/>
            <person name="Chinwalla A."/>
            <person name="Delehaunty K."/>
            <person name="Dinkelacker I."/>
            <person name="Fulton L."/>
            <person name="Fulton R."/>
            <person name="Godfrey J."/>
            <person name="Minx P."/>
            <person name="Mitreva M."/>
            <person name="Roeseler W."/>
            <person name="Tian H."/>
            <person name="Witte H."/>
            <person name="Yang S.P."/>
            <person name="Wilson R.K."/>
            <person name="Sommer R.J."/>
        </authorList>
    </citation>
    <scope>NUCLEOTIDE SEQUENCE [LARGE SCALE GENOMIC DNA]</scope>
    <source>
        <strain evidence="2">PS312</strain>
    </source>
</reference>
<dbReference type="InterPro" id="IPR002656">
    <property type="entry name" value="Acyl_transf_3_dom"/>
</dbReference>
<gene>
    <name evidence="1" type="primary">WBGene00092708</name>
</gene>
<dbReference type="Proteomes" id="UP000005239">
    <property type="component" value="Unassembled WGS sequence"/>
</dbReference>
<sequence>MLYPLVISFVCLFVITGAFDAIVAVQKTMVKQQMMSKIVKAESDLFTLISESNSKLFSINKQISEIVTSNTSLAALSAGCREDFEIILNPQKHPGFAQSALIQMMDSTGKIGPAILQGHVYFAGHYSECKEIDYVVEGRERHFRADYFRTDIDAMLRPNSRNDSCKPVYPFVSLVDGFWHLGVCLPASCSSEELQRLLRPSLNATERAVTNTTMDSNAVVPNPVCNFTKPGDLTPEITSGYYITISIMGIIVGTCVLSGIVDFSFTDRLKETQLSQSMGWQLFMACSLYSNVASIFDVSETGKVRDQIGPIHCIRFFSMVWVLLAHLFGSYAAVVANPTDILYLIPDLTSEVLLNGFFSVDSFFFMSGVLLTFLWFKGHKRQREEIMSARGWTIFYVHRFLRLSPAFYVLVIFYTFVFKQMIRESPISMNELVTQDKCSESWWVELFYMHNWVDFREMCLGYSWYLDADMQMFLFTPLLIIPLAFKPLWGLIVAAVIFTISTAVNIGLVVRYHWPAAPSIIFPRDPEMSNYENYNQVMYANPLIRCQIYIMGMLVGWLLQTRKQLRIHPIVYLLAWAVSACLMLTALFGLHDQTKGTAISLYGRAMYSALSRPAWGIGLSTIVILCHYGYGGECALSRPINAFMSWHIWVPLGRLSYCGYLIHIPVSFFLNIFSNYLTIFYVIHYALSMTNDEVYFSSFIEFFLFRVVAITAATYFLAVFWSACFELSFGRIEKLLICGVRAEKADDEVVLIPNEEDVVDVEERSDPDNSLLRVPESQA</sequence>
<dbReference type="Pfam" id="PF20146">
    <property type="entry name" value="NRF"/>
    <property type="match status" value="1"/>
</dbReference>
<dbReference type="Pfam" id="PF01757">
    <property type="entry name" value="Acyl_transf_3"/>
    <property type="match status" value="1"/>
</dbReference>
<dbReference type="GO" id="GO:0016747">
    <property type="term" value="F:acyltransferase activity, transferring groups other than amino-acyl groups"/>
    <property type="evidence" value="ECO:0007669"/>
    <property type="project" value="InterPro"/>
</dbReference>
<evidence type="ECO:0000313" key="2">
    <source>
        <dbReference type="Proteomes" id="UP000005239"/>
    </source>
</evidence>
<organism evidence="1 2">
    <name type="scientific">Pristionchus pacificus</name>
    <name type="common">Parasitic nematode worm</name>
    <dbReference type="NCBI Taxonomy" id="54126"/>
    <lineage>
        <taxon>Eukaryota</taxon>
        <taxon>Metazoa</taxon>
        <taxon>Ecdysozoa</taxon>
        <taxon>Nematoda</taxon>
        <taxon>Chromadorea</taxon>
        <taxon>Rhabditida</taxon>
        <taxon>Rhabditina</taxon>
        <taxon>Diplogasteromorpha</taxon>
        <taxon>Diplogasteroidea</taxon>
        <taxon>Neodiplogasteridae</taxon>
        <taxon>Pristionchus</taxon>
    </lineage>
</organism>
<dbReference type="OrthoDB" id="207378at2759"/>